<name>A0ABR2X319_9FUNG</name>
<evidence type="ECO:0000313" key="5">
    <source>
        <dbReference type="Proteomes" id="UP001479436"/>
    </source>
</evidence>
<dbReference type="PRINTS" id="PR00294">
    <property type="entry name" value="SSBTLNINHBTR"/>
</dbReference>
<dbReference type="InterPro" id="IPR000691">
    <property type="entry name" value="Prot_inh_I16_SSI"/>
</dbReference>
<dbReference type="SUPFAM" id="SSF55399">
    <property type="entry name" value="Subtilisin inhibitor"/>
    <property type="match status" value="1"/>
</dbReference>
<dbReference type="Pfam" id="PF00720">
    <property type="entry name" value="SSI"/>
    <property type="match status" value="1"/>
</dbReference>
<keyword evidence="2" id="KW-0732">Signal</keyword>
<dbReference type="Proteomes" id="UP001479436">
    <property type="component" value="Unassembled WGS sequence"/>
</dbReference>
<feature type="domain" description="Subtilisin inhibitor" evidence="3">
    <location>
        <begin position="38"/>
        <end position="121"/>
    </location>
</feature>
<dbReference type="Gene3D" id="3.30.350.10">
    <property type="entry name" value="Subtilisin inhibitor-like"/>
    <property type="match status" value="1"/>
</dbReference>
<evidence type="ECO:0000256" key="1">
    <source>
        <dbReference type="ARBA" id="ARBA00011738"/>
    </source>
</evidence>
<comment type="subunit">
    <text evidence="1">Homodimer.</text>
</comment>
<evidence type="ECO:0000259" key="3">
    <source>
        <dbReference type="Pfam" id="PF00720"/>
    </source>
</evidence>
<feature type="chain" id="PRO_5045398502" description="Subtilisin inhibitor domain-containing protein" evidence="2">
    <location>
        <begin position="24"/>
        <end position="135"/>
    </location>
</feature>
<evidence type="ECO:0000256" key="2">
    <source>
        <dbReference type="SAM" id="SignalP"/>
    </source>
</evidence>
<dbReference type="EMBL" id="JASJQH010000031">
    <property type="protein sequence ID" value="KAK9768158.1"/>
    <property type="molecule type" value="Genomic_DNA"/>
</dbReference>
<gene>
    <name evidence="4" type="ORF">K7432_001405</name>
</gene>
<proteinExistence type="predicted"/>
<organism evidence="4 5">
    <name type="scientific">Basidiobolus ranarum</name>
    <dbReference type="NCBI Taxonomy" id="34480"/>
    <lineage>
        <taxon>Eukaryota</taxon>
        <taxon>Fungi</taxon>
        <taxon>Fungi incertae sedis</taxon>
        <taxon>Zoopagomycota</taxon>
        <taxon>Entomophthoromycotina</taxon>
        <taxon>Basidiobolomycetes</taxon>
        <taxon>Basidiobolales</taxon>
        <taxon>Basidiobolaceae</taxon>
        <taxon>Basidiobolus</taxon>
    </lineage>
</organism>
<reference evidence="4 5" key="1">
    <citation type="submission" date="2023-04" db="EMBL/GenBank/DDBJ databases">
        <title>Genome of Basidiobolus ranarum AG-B5.</title>
        <authorList>
            <person name="Stajich J.E."/>
            <person name="Carter-House D."/>
            <person name="Gryganskyi A."/>
        </authorList>
    </citation>
    <scope>NUCLEOTIDE SEQUENCE [LARGE SCALE GENOMIC DNA]</scope>
    <source>
        <strain evidence="4 5">AG-B5</strain>
    </source>
</reference>
<sequence>MRLSYSLFTTFAVVFTSSVTIDAQGVSASVGGNQAHYQLVIHKGEDTTGKVLSQVTLNCHPTGGSHPHAKQACSALDKAEGDFEKLHNSGGICNFIFDPVTVTAKGRGFGKKVNFKKTFSNSCVADGETDGVFKF</sequence>
<protein>
    <recommendedName>
        <fullName evidence="3">Subtilisin inhibitor domain-containing protein</fullName>
    </recommendedName>
</protein>
<feature type="signal peptide" evidence="2">
    <location>
        <begin position="1"/>
        <end position="23"/>
    </location>
</feature>
<dbReference type="InterPro" id="IPR036819">
    <property type="entry name" value="Subtilisin_inhibitor-like_sf"/>
</dbReference>
<evidence type="ECO:0000313" key="4">
    <source>
        <dbReference type="EMBL" id="KAK9768158.1"/>
    </source>
</evidence>
<accession>A0ABR2X319</accession>
<comment type="caution">
    <text evidence="4">The sequence shown here is derived from an EMBL/GenBank/DDBJ whole genome shotgun (WGS) entry which is preliminary data.</text>
</comment>
<dbReference type="InterPro" id="IPR023549">
    <property type="entry name" value="Subtilisin_inhibitor"/>
</dbReference>
<keyword evidence="5" id="KW-1185">Reference proteome</keyword>